<evidence type="ECO:0000256" key="8">
    <source>
        <dbReference type="SAM" id="Phobius"/>
    </source>
</evidence>
<dbReference type="InterPro" id="IPR005828">
    <property type="entry name" value="MFS_sugar_transport-like"/>
</dbReference>
<dbReference type="InterPro" id="IPR036259">
    <property type="entry name" value="MFS_trans_sf"/>
</dbReference>
<comment type="similarity">
    <text evidence="2">Belongs to the major facilitator superfamily. Sugar transporter (TC 2.A.1.1) family.</text>
</comment>
<keyword evidence="7" id="KW-0325">Glycoprotein</keyword>
<feature type="transmembrane region" description="Helical" evidence="8">
    <location>
        <begin position="436"/>
        <end position="456"/>
    </location>
</feature>
<feature type="transmembrane region" description="Helical" evidence="8">
    <location>
        <begin position="67"/>
        <end position="88"/>
    </location>
</feature>
<keyword evidence="5 8" id="KW-1133">Transmembrane helix</keyword>
<dbReference type="AlphaFoldDB" id="A0A8H4CRQ9"/>
<evidence type="ECO:0000313" key="10">
    <source>
        <dbReference type="EMBL" id="KAF3808666.1"/>
    </source>
</evidence>
<dbReference type="GeneID" id="69013681"/>
<accession>A0A8H4CRQ9</accession>
<evidence type="ECO:0000313" key="11">
    <source>
        <dbReference type="Proteomes" id="UP000613401"/>
    </source>
</evidence>
<dbReference type="FunFam" id="1.20.1250.20:FF:000026">
    <property type="entry name" value="MFS quinate transporter QutD"/>
    <property type="match status" value="1"/>
</dbReference>
<feature type="domain" description="Major facilitator superfamily (MFS) profile" evidence="9">
    <location>
        <begin position="556"/>
        <end position="1013"/>
    </location>
</feature>
<dbReference type="PRINTS" id="PR00171">
    <property type="entry name" value="SUGRTRNSPORT"/>
</dbReference>
<dbReference type="Proteomes" id="UP000613401">
    <property type="component" value="Unassembled WGS sequence"/>
</dbReference>
<feature type="transmembrane region" description="Helical" evidence="8">
    <location>
        <begin position="402"/>
        <end position="424"/>
    </location>
</feature>
<evidence type="ECO:0000256" key="2">
    <source>
        <dbReference type="ARBA" id="ARBA00010992"/>
    </source>
</evidence>
<keyword evidence="4 8" id="KW-0812">Transmembrane</keyword>
<keyword evidence="6 8" id="KW-0472">Membrane</keyword>
<dbReference type="SUPFAM" id="SSF103473">
    <property type="entry name" value="MFS general substrate transporter"/>
    <property type="match status" value="2"/>
</dbReference>
<feature type="transmembrane region" description="Helical" evidence="8">
    <location>
        <begin position="857"/>
        <end position="875"/>
    </location>
</feature>
<evidence type="ECO:0000256" key="3">
    <source>
        <dbReference type="ARBA" id="ARBA00022448"/>
    </source>
</evidence>
<dbReference type="InterPro" id="IPR020846">
    <property type="entry name" value="MFS_dom"/>
</dbReference>
<keyword evidence="11" id="KW-1185">Reference proteome</keyword>
<feature type="transmembrane region" description="Helical" evidence="8">
    <location>
        <begin position="154"/>
        <end position="173"/>
    </location>
</feature>
<dbReference type="PROSITE" id="PS50850">
    <property type="entry name" value="MFS"/>
    <property type="match status" value="2"/>
</dbReference>
<feature type="transmembrane region" description="Helical" evidence="8">
    <location>
        <begin position="600"/>
        <end position="620"/>
    </location>
</feature>
<feature type="transmembrane region" description="Helical" evidence="8">
    <location>
        <begin position="352"/>
        <end position="372"/>
    </location>
</feature>
<name>A0A8H4CRQ9_COLGL</name>
<dbReference type="InterPro" id="IPR050360">
    <property type="entry name" value="MFS_Sugar_Transporters"/>
</dbReference>
<feature type="transmembrane region" description="Helical" evidence="8">
    <location>
        <begin position="959"/>
        <end position="976"/>
    </location>
</feature>
<dbReference type="PROSITE" id="PS00217">
    <property type="entry name" value="SUGAR_TRANSPORT_2"/>
    <property type="match status" value="2"/>
</dbReference>
<evidence type="ECO:0000259" key="9">
    <source>
        <dbReference type="PROSITE" id="PS50850"/>
    </source>
</evidence>
<organism evidence="10 11">
    <name type="scientific">Colletotrichum gloeosporioides</name>
    <name type="common">Anthracnose fungus</name>
    <name type="synonym">Glomerella cingulata</name>
    <dbReference type="NCBI Taxonomy" id="474922"/>
    <lineage>
        <taxon>Eukaryota</taxon>
        <taxon>Fungi</taxon>
        <taxon>Dikarya</taxon>
        <taxon>Ascomycota</taxon>
        <taxon>Pezizomycotina</taxon>
        <taxon>Sordariomycetes</taxon>
        <taxon>Hypocreomycetidae</taxon>
        <taxon>Glomerellales</taxon>
        <taxon>Glomerellaceae</taxon>
        <taxon>Colletotrichum</taxon>
        <taxon>Colletotrichum gloeosporioides species complex</taxon>
    </lineage>
</organism>
<evidence type="ECO:0000256" key="4">
    <source>
        <dbReference type="ARBA" id="ARBA00022692"/>
    </source>
</evidence>
<feature type="transmembrane region" description="Helical" evidence="8">
    <location>
        <begin position="95"/>
        <end position="114"/>
    </location>
</feature>
<protein>
    <submittedName>
        <fullName evidence="10">Putative quinate permease</fullName>
    </submittedName>
</protein>
<feature type="transmembrane region" description="Helical" evidence="8">
    <location>
        <begin position="462"/>
        <end position="482"/>
    </location>
</feature>
<comment type="caution">
    <text evidence="10">The sequence shown here is derived from an EMBL/GenBank/DDBJ whole genome shotgun (WGS) entry which is preliminary data.</text>
</comment>
<feature type="transmembrane region" description="Helical" evidence="8">
    <location>
        <begin position="632"/>
        <end position="649"/>
    </location>
</feature>
<feature type="transmembrane region" description="Helical" evidence="8">
    <location>
        <begin position="322"/>
        <end position="345"/>
    </location>
</feature>
<feature type="transmembrane region" description="Helical" evidence="8">
    <location>
        <begin position="722"/>
        <end position="745"/>
    </location>
</feature>
<feature type="transmembrane region" description="Helical" evidence="8">
    <location>
        <begin position="655"/>
        <end position="678"/>
    </location>
</feature>
<dbReference type="Pfam" id="PF00083">
    <property type="entry name" value="Sugar_tr"/>
    <property type="match status" value="2"/>
</dbReference>
<dbReference type="GO" id="GO:0016020">
    <property type="term" value="C:membrane"/>
    <property type="evidence" value="ECO:0007669"/>
    <property type="project" value="UniProtKB-SubCell"/>
</dbReference>
<evidence type="ECO:0000256" key="6">
    <source>
        <dbReference type="ARBA" id="ARBA00023136"/>
    </source>
</evidence>
<evidence type="ECO:0000256" key="5">
    <source>
        <dbReference type="ARBA" id="ARBA00022989"/>
    </source>
</evidence>
<feature type="transmembrane region" description="Helical" evidence="8">
    <location>
        <begin position="288"/>
        <end position="310"/>
    </location>
</feature>
<evidence type="ECO:0000256" key="7">
    <source>
        <dbReference type="ARBA" id="ARBA00023180"/>
    </source>
</evidence>
<evidence type="ECO:0000256" key="1">
    <source>
        <dbReference type="ARBA" id="ARBA00004141"/>
    </source>
</evidence>
<dbReference type="GO" id="GO:0005351">
    <property type="term" value="F:carbohydrate:proton symporter activity"/>
    <property type="evidence" value="ECO:0007669"/>
    <property type="project" value="TreeGrafter"/>
</dbReference>
<dbReference type="PANTHER" id="PTHR48022">
    <property type="entry name" value="PLASTIDIC GLUCOSE TRANSPORTER 4"/>
    <property type="match status" value="1"/>
</dbReference>
<dbReference type="PANTHER" id="PTHR48022:SF42">
    <property type="entry name" value="MAJOR FACILITATOR SUPERFAMILY (MFS) PROFILE DOMAIN-CONTAINING PROTEIN"/>
    <property type="match status" value="1"/>
</dbReference>
<gene>
    <name evidence="10" type="ORF">GCG54_00006533</name>
</gene>
<feature type="transmembrane region" description="Helical" evidence="8">
    <location>
        <begin position="815"/>
        <end position="837"/>
    </location>
</feature>
<reference evidence="10" key="1">
    <citation type="journal article" date="2020" name="Phytopathology">
        <title>Genome sequence and comparative analysis of Colletotrichum gloeosporioides isolated from Liriodendron leaves.</title>
        <authorList>
            <person name="Fu F.F."/>
            <person name="Hao Z."/>
            <person name="Wang P."/>
            <person name="Lu Y."/>
            <person name="Xue L.J."/>
            <person name="Wei G."/>
            <person name="Tian Y."/>
            <person name="Baishi H."/>
            <person name="Xu H."/>
            <person name="Shi J."/>
            <person name="Cheng T."/>
            <person name="Wang G."/>
            <person name="Yi Y."/>
            <person name="Chen J."/>
        </authorList>
    </citation>
    <scope>NUCLEOTIDE SEQUENCE</scope>
    <source>
        <strain evidence="10">Lc1</strain>
    </source>
</reference>
<proteinExistence type="inferred from homology"/>
<feature type="transmembrane region" description="Helical" evidence="8">
    <location>
        <begin position="21"/>
        <end position="47"/>
    </location>
</feature>
<feature type="transmembrane region" description="Helical" evidence="8">
    <location>
        <begin position="923"/>
        <end position="947"/>
    </location>
</feature>
<feature type="transmembrane region" description="Helical" evidence="8">
    <location>
        <begin position="120"/>
        <end position="142"/>
    </location>
</feature>
<comment type="subcellular location">
    <subcellularLocation>
        <location evidence="1">Membrane</location>
        <topology evidence="1">Multi-pass membrane protein</topology>
    </subcellularLocation>
</comment>
<dbReference type="RefSeq" id="XP_045267825.1">
    <property type="nucleotide sequence ID" value="XM_045406533.1"/>
</dbReference>
<dbReference type="EMBL" id="WVTB01000019">
    <property type="protein sequence ID" value="KAF3808666.1"/>
    <property type="molecule type" value="Genomic_DNA"/>
</dbReference>
<keyword evidence="3" id="KW-0813">Transport</keyword>
<dbReference type="PROSITE" id="PS00216">
    <property type="entry name" value="SUGAR_TRANSPORT_1"/>
    <property type="match status" value="2"/>
</dbReference>
<feature type="transmembrane region" description="Helical" evidence="8">
    <location>
        <begin position="884"/>
        <end position="903"/>
    </location>
</feature>
<dbReference type="Gene3D" id="1.20.1250.20">
    <property type="entry name" value="MFS general substrate transporter like domains"/>
    <property type="match status" value="2"/>
</dbReference>
<feature type="transmembrane region" description="Helical" evidence="8">
    <location>
        <begin position="193"/>
        <end position="210"/>
    </location>
</feature>
<dbReference type="InterPro" id="IPR005829">
    <property type="entry name" value="Sugar_transporter_CS"/>
</dbReference>
<feature type="transmembrane region" description="Helical" evidence="8">
    <location>
        <begin position="555"/>
        <end position="580"/>
    </location>
</feature>
<feature type="transmembrane region" description="Helical" evidence="8">
    <location>
        <begin position="690"/>
        <end position="710"/>
    </location>
</feature>
<feature type="domain" description="Major facilitator superfamily (MFS) profile" evidence="9">
    <location>
        <begin position="24"/>
        <end position="486"/>
    </location>
</feature>
<dbReference type="NCBIfam" id="TIGR00879">
    <property type="entry name" value="SP"/>
    <property type="match status" value="2"/>
</dbReference>
<reference evidence="10" key="2">
    <citation type="submission" date="2020-03" db="EMBL/GenBank/DDBJ databases">
        <authorList>
            <person name="Fu F.-F."/>
            <person name="Chen J."/>
        </authorList>
    </citation>
    <scope>NUCLEOTIDE SEQUENCE</scope>
    <source>
        <strain evidence="10">Lc1</strain>
    </source>
</reference>
<sequence>MGGFKAVEDRPTPKEVYNWRLYIEASIIATGSLLFGYDSAFIGTTIARTGFKRDFGITSENSNNISSNITSAFQAGALGGALLCFFITERLGRKWTLQANVVIFLVGAILMVAATNQLSYIYAGRALTGIGCGGITATVPSYIGELSIPSIRGILTGLFEVAYQVGSVIGFWINYGITQNINPNSATSWRIPMAFQLVPSGILFIGCFFIHESPLWLMRKGKTEQAHKVLESIRHLPIDHKYMQEEVDMLQKKMDEEAAVASAYGTGQWAYFRGVASTLCRKGMWNRLVLVFCAFALNNLSGAAAINYYSPTLFASIGITDVALYTGIYGLIKAIASIIYFIFLIDLLGRRWPAIISSFVCSLCLWVVGAYVKIGHPADIIAAGKELSASTAAGGRAATGMIMIYSICWSFGLNGIPWIVSAEIFPGALRNFTGTYAALVVWATQFAITKALPYIFSSFGYATWFFFAAWMIVATLWAFFFLPETKGLTMDQMDVIFGYAHDARPEPSTKVVDTAFDDIDKAKRSEHTEDVMGFFSTHAAGTLDPPEVRNWRIHLIALVASMSALAMGYDTAVIGGTMALDSFRRDFHLDEVSTTARDTIQGNIVSTFQAGCFFGALFTFPIAEKFGRRKTVMLAGAVFLLGGTLMTAARGSLNMIYAGRAIAGLGIGASSLTVPVYIAETAPPSIRGRLVGIFEIASQGGGMLGFWINYATDRTINVNNHAQWVVPLGLQLVPGLGLALGMIWCPESPRWLARGDHFDAAERILVKLRGLPADHEYIRREMNDIRTQVEQRTNNRLTKKQMFQKLFQKGIRNRMGLGMALMFLQSFTGVNIITYYAPRIFESLGITGTSTKLFSTGFYGIAKTFGMFLFTFWVAERVGRRKGLIWGSALGCIPMWYIGGYVMRADPAARAAAGVIIRDGWSYLAMVCVYINGVIICATWQGITWLYASEVQTLEIRMLAVSITTATTWLGSFIIARSTPYMISDLGYGAYFFFSSILMLMGIWAFFFVPETKGLTLEDMDALFMQPTHKTVWAQMRGRDVVTAGRARSPSITDEKLEANIQAAQIEERTKS</sequence>
<feature type="transmembrane region" description="Helical" evidence="8">
    <location>
        <begin position="988"/>
        <end position="1009"/>
    </location>
</feature>
<dbReference type="InterPro" id="IPR003663">
    <property type="entry name" value="Sugar/inositol_transpt"/>
</dbReference>